<gene>
    <name evidence="2" type="ORF">GHK62_09045</name>
</gene>
<dbReference type="AlphaFoldDB" id="A0A6N7LAM5"/>
<feature type="region of interest" description="Disordered" evidence="1">
    <location>
        <begin position="1"/>
        <end position="20"/>
    </location>
</feature>
<sequence>MRLTSAIRTATSCRPSASGRNKRALLHVSLNRIRSKDKNMQQFKVLQRPLRV</sequence>
<evidence type="ECO:0000256" key="1">
    <source>
        <dbReference type="SAM" id="MobiDB-lite"/>
    </source>
</evidence>
<dbReference type="Proteomes" id="UP000439983">
    <property type="component" value="Unassembled WGS sequence"/>
</dbReference>
<comment type="caution">
    <text evidence="2">The sequence shown here is derived from an EMBL/GenBank/DDBJ whole genome shotgun (WGS) entry which is preliminary data.</text>
</comment>
<proteinExistence type="predicted"/>
<dbReference type="OrthoDB" id="8404582at2"/>
<evidence type="ECO:0000313" key="2">
    <source>
        <dbReference type="EMBL" id="MQX14901.1"/>
    </source>
</evidence>
<name>A0A6N7LAM5_SINTE</name>
<accession>A0A6N7LAM5</accession>
<protein>
    <submittedName>
        <fullName evidence="2">Uncharacterized protein</fullName>
    </submittedName>
</protein>
<organism evidence="2 3">
    <name type="scientific">Sinorhizobium terangae</name>
    <dbReference type="NCBI Taxonomy" id="110322"/>
    <lineage>
        <taxon>Bacteria</taxon>
        <taxon>Pseudomonadati</taxon>
        <taxon>Pseudomonadota</taxon>
        <taxon>Alphaproteobacteria</taxon>
        <taxon>Hyphomicrobiales</taxon>
        <taxon>Rhizobiaceae</taxon>
        <taxon>Sinorhizobium/Ensifer group</taxon>
        <taxon>Sinorhizobium</taxon>
    </lineage>
</organism>
<keyword evidence="3" id="KW-1185">Reference proteome</keyword>
<feature type="compositionally biased region" description="Polar residues" evidence="1">
    <location>
        <begin position="1"/>
        <end position="19"/>
    </location>
</feature>
<reference evidence="2 3" key="1">
    <citation type="journal article" date="2013" name="Genome Biol.">
        <title>Comparative genomics of the core and accessory genomes of 48 Sinorhizobium strains comprising five genospecies.</title>
        <authorList>
            <person name="Sugawara M."/>
            <person name="Epstein B."/>
            <person name="Badgley B.D."/>
            <person name="Unno T."/>
            <person name="Xu L."/>
            <person name="Reese J."/>
            <person name="Gyaneshwar P."/>
            <person name="Denny R."/>
            <person name="Mudge J."/>
            <person name="Bharti A.K."/>
            <person name="Farmer A.D."/>
            <person name="May G.D."/>
            <person name="Woodward J.E."/>
            <person name="Medigue C."/>
            <person name="Vallenet D."/>
            <person name="Lajus A."/>
            <person name="Rouy Z."/>
            <person name="Martinez-Vaz B."/>
            <person name="Tiffin P."/>
            <person name="Young N.D."/>
            <person name="Sadowsky M.J."/>
        </authorList>
    </citation>
    <scope>NUCLEOTIDE SEQUENCE [LARGE SCALE GENOMIC DNA]</scope>
    <source>
        <strain evidence="2 3">USDA4894</strain>
    </source>
</reference>
<dbReference type="EMBL" id="WITC01000036">
    <property type="protein sequence ID" value="MQX14901.1"/>
    <property type="molecule type" value="Genomic_DNA"/>
</dbReference>
<evidence type="ECO:0000313" key="3">
    <source>
        <dbReference type="Proteomes" id="UP000439983"/>
    </source>
</evidence>